<name>A0A183ARZ9_9TREM</name>
<dbReference type="EMBL" id="UZAN01047876">
    <property type="protein sequence ID" value="VDP85872.1"/>
    <property type="molecule type" value="Genomic_DNA"/>
</dbReference>
<evidence type="ECO:0000313" key="1">
    <source>
        <dbReference type="EMBL" id="VDP85872.1"/>
    </source>
</evidence>
<evidence type="ECO:0000313" key="2">
    <source>
        <dbReference type="Proteomes" id="UP000272942"/>
    </source>
</evidence>
<protein>
    <submittedName>
        <fullName evidence="3">HECT domain-containing protein</fullName>
    </submittedName>
</protein>
<accession>A0A183ARZ9</accession>
<evidence type="ECO:0000313" key="3">
    <source>
        <dbReference type="WBParaSite" id="ECPE_0000976501-mRNA-1"/>
    </source>
</evidence>
<reference evidence="3" key="1">
    <citation type="submission" date="2016-06" db="UniProtKB">
        <authorList>
            <consortium name="WormBaseParasite"/>
        </authorList>
    </citation>
    <scope>IDENTIFICATION</scope>
</reference>
<keyword evidence="2" id="KW-1185">Reference proteome</keyword>
<dbReference type="Proteomes" id="UP000272942">
    <property type="component" value="Unassembled WGS sequence"/>
</dbReference>
<dbReference type="WBParaSite" id="ECPE_0000976501-mRNA-1">
    <property type="protein sequence ID" value="ECPE_0000976501-mRNA-1"/>
    <property type="gene ID" value="ECPE_0000976501"/>
</dbReference>
<organism evidence="3">
    <name type="scientific">Echinostoma caproni</name>
    <dbReference type="NCBI Taxonomy" id="27848"/>
    <lineage>
        <taxon>Eukaryota</taxon>
        <taxon>Metazoa</taxon>
        <taxon>Spiralia</taxon>
        <taxon>Lophotrochozoa</taxon>
        <taxon>Platyhelminthes</taxon>
        <taxon>Trematoda</taxon>
        <taxon>Digenea</taxon>
        <taxon>Plagiorchiida</taxon>
        <taxon>Echinostomata</taxon>
        <taxon>Echinostomatoidea</taxon>
        <taxon>Echinostomatidae</taxon>
        <taxon>Echinostoma</taxon>
    </lineage>
</organism>
<dbReference type="AlphaFoldDB" id="A0A183ARZ9"/>
<gene>
    <name evidence="1" type="ORF">ECPE_LOCUS9734</name>
</gene>
<sequence length="106" mass="11977">MYKLQTMSEQEQPTYTDLILQFGGSNEFILDTGGGIITEEVLLSVYLRAATHPTWYNWARLSKAVKALLMVRSFPDFFIPIPFLEAESITSNLGLAPMRAISQFMP</sequence>
<reference evidence="1 2" key="2">
    <citation type="submission" date="2018-11" db="EMBL/GenBank/DDBJ databases">
        <authorList>
            <consortium name="Pathogen Informatics"/>
        </authorList>
    </citation>
    <scope>NUCLEOTIDE SEQUENCE [LARGE SCALE GENOMIC DNA]</scope>
    <source>
        <strain evidence="1 2">Egypt</strain>
    </source>
</reference>
<proteinExistence type="predicted"/>